<protein>
    <submittedName>
        <fullName evidence="2">Uncharacterized mitochondrial protein AtMg00810-like</fullName>
    </submittedName>
</protein>
<reference evidence="2" key="1">
    <citation type="journal article" date="2019" name="Sci. Rep.">
        <title>Draft genome of Tanacetum cinerariifolium, the natural source of mosquito coil.</title>
        <authorList>
            <person name="Yamashiro T."/>
            <person name="Shiraishi A."/>
            <person name="Satake H."/>
            <person name="Nakayama K."/>
        </authorList>
    </citation>
    <scope>NUCLEOTIDE SEQUENCE</scope>
</reference>
<sequence length="615" mass="67771">MAQPTARNHAKRGTHNQYAQMTLPNPYRHVVLAAILIQSNLVLITAVRPVTTAGNPKHALKDMVVIDSGCSRHMIGNMTYLSDFEELNGGYVAFSGNPKGCKISGKEKAGEEIVQQYVLFPVWSFGSTNPQNTNGDAAFDKKEPEFEGRKPESEVNVSLSKFEDFSDNSINEDSAADTSQLPNDLNMPELEDITYSDDEDDVGAEADFNNLETSITYSIDTEKPLLKDPDGEDVDVHNYRSMIGSLMYVTSSRPDIMFAVCACTHFYETPKASHLHAVKRIFRYLKGKPHLGLWYPKDSPFDLVAYSDSDYAGASLDRKSTTRGCQFLGCRLISWQCKKQTVAMKKVNDVMRLQALVDKKKVIILEATIKDVLHLDDADGKGCSGVATLLFEGMIVPQEVPDEGDAEINVDDVHVVGVTVEGVVSAADDEVPTVITKLRSRVKKLERRNKASKLQRLKKVGTSQRIKTSDDTVMDDVPKQGRMINDMDADVDVTLKDVAVDVKDVAAQDAKIDESVDVQGRKAESQVQIYQIDLKHPDKVLSMQDDDVKLAKHQKVVEVVTTAKLITKVVTAASAIITAAALQLTTAVTLTLTTAPSAARRRKGVVIRDLIGLYY</sequence>
<proteinExistence type="predicted"/>
<evidence type="ECO:0000256" key="1">
    <source>
        <dbReference type="SAM" id="MobiDB-lite"/>
    </source>
</evidence>
<feature type="region of interest" description="Disordered" evidence="1">
    <location>
        <begin position="131"/>
        <end position="158"/>
    </location>
</feature>
<accession>A0A6L2J7I9</accession>
<gene>
    <name evidence="2" type="ORF">Tci_004804</name>
</gene>
<dbReference type="EMBL" id="BKCJ010000396">
    <property type="protein sequence ID" value="GEU32826.1"/>
    <property type="molecule type" value="Genomic_DNA"/>
</dbReference>
<evidence type="ECO:0000313" key="2">
    <source>
        <dbReference type="EMBL" id="GEU32826.1"/>
    </source>
</evidence>
<dbReference type="PANTHER" id="PTHR11439:SF495">
    <property type="entry name" value="REVERSE TRANSCRIPTASE, RNA-DEPENDENT DNA POLYMERASE-RELATED"/>
    <property type="match status" value="1"/>
</dbReference>
<feature type="compositionally biased region" description="Basic and acidic residues" evidence="1">
    <location>
        <begin position="138"/>
        <end position="153"/>
    </location>
</feature>
<name>A0A6L2J7I9_TANCI</name>
<organism evidence="2">
    <name type="scientific">Tanacetum cinerariifolium</name>
    <name type="common">Dalmatian daisy</name>
    <name type="synonym">Chrysanthemum cinerariifolium</name>
    <dbReference type="NCBI Taxonomy" id="118510"/>
    <lineage>
        <taxon>Eukaryota</taxon>
        <taxon>Viridiplantae</taxon>
        <taxon>Streptophyta</taxon>
        <taxon>Embryophyta</taxon>
        <taxon>Tracheophyta</taxon>
        <taxon>Spermatophyta</taxon>
        <taxon>Magnoliopsida</taxon>
        <taxon>eudicotyledons</taxon>
        <taxon>Gunneridae</taxon>
        <taxon>Pentapetalae</taxon>
        <taxon>asterids</taxon>
        <taxon>campanulids</taxon>
        <taxon>Asterales</taxon>
        <taxon>Asteraceae</taxon>
        <taxon>Asteroideae</taxon>
        <taxon>Anthemideae</taxon>
        <taxon>Anthemidinae</taxon>
        <taxon>Tanacetum</taxon>
    </lineage>
</organism>
<comment type="caution">
    <text evidence="2">The sequence shown here is derived from an EMBL/GenBank/DDBJ whole genome shotgun (WGS) entry which is preliminary data.</text>
</comment>
<dbReference type="AlphaFoldDB" id="A0A6L2J7I9"/>
<dbReference type="PANTHER" id="PTHR11439">
    <property type="entry name" value="GAG-POL-RELATED RETROTRANSPOSON"/>
    <property type="match status" value="1"/>
</dbReference>